<dbReference type="OrthoDB" id="1220286at2759"/>
<dbReference type="EMBL" id="MLFT02000006">
    <property type="protein sequence ID" value="PHT46134.1"/>
    <property type="molecule type" value="Genomic_DNA"/>
</dbReference>
<dbReference type="AlphaFoldDB" id="A0A2G2WLL5"/>
<evidence type="ECO:0000313" key="2">
    <source>
        <dbReference type="Proteomes" id="UP000224567"/>
    </source>
</evidence>
<dbReference type="STRING" id="33114.A0A2G2WLL5"/>
<name>A0A2G2WLL5_CAPBA</name>
<protein>
    <submittedName>
        <fullName evidence="1">Uncharacterized protein</fullName>
    </submittedName>
</protein>
<accession>A0A2G2WLL5</accession>
<proteinExistence type="predicted"/>
<sequence length="119" mass="13402">MGVYASSLFGEDDDLYVYPQMEKIPISDGSYLVSFPEEFEDSDHEDDILFDQNVNPSVKTFSVNIGGNARINDDSEEFISKELQKKMQNEDGNSDCVVFSDMESLNSDSDASIEDFNFP</sequence>
<organism evidence="1 2">
    <name type="scientific">Capsicum baccatum</name>
    <name type="common">Peruvian pepper</name>
    <dbReference type="NCBI Taxonomy" id="33114"/>
    <lineage>
        <taxon>Eukaryota</taxon>
        <taxon>Viridiplantae</taxon>
        <taxon>Streptophyta</taxon>
        <taxon>Embryophyta</taxon>
        <taxon>Tracheophyta</taxon>
        <taxon>Spermatophyta</taxon>
        <taxon>Magnoliopsida</taxon>
        <taxon>eudicotyledons</taxon>
        <taxon>Gunneridae</taxon>
        <taxon>Pentapetalae</taxon>
        <taxon>asterids</taxon>
        <taxon>lamiids</taxon>
        <taxon>Solanales</taxon>
        <taxon>Solanaceae</taxon>
        <taxon>Solanoideae</taxon>
        <taxon>Capsiceae</taxon>
        <taxon>Capsicum</taxon>
    </lineage>
</organism>
<evidence type="ECO:0000313" key="1">
    <source>
        <dbReference type="EMBL" id="PHT46134.1"/>
    </source>
</evidence>
<gene>
    <name evidence="1" type="ORF">CQW23_15292</name>
</gene>
<keyword evidence="2" id="KW-1185">Reference proteome</keyword>
<dbReference type="Proteomes" id="UP000224567">
    <property type="component" value="Unassembled WGS sequence"/>
</dbReference>
<comment type="caution">
    <text evidence="1">The sequence shown here is derived from an EMBL/GenBank/DDBJ whole genome shotgun (WGS) entry which is preliminary data.</text>
</comment>
<reference evidence="2" key="2">
    <citation type="journal article" date="2017" name="J. Anim. Genet.">
        <title>Multiple reference genome sequences of hot pepper reveal the massive evolution of plant disease resistance genes by retroduplication.</title>
        <authorList>
            <person name="Kim S."/>
            <person name="Park J."/>
            <person name="Yeom S.-I."/>
            <person name="Kim Y.-M."/>
            <person name="Seo E."/>
            <person name="Kim K.-T."/>
            <person name="Kim M.-S."/>
            <person name="Lee J.M."/>
            <person name="Cheong K."/>
            <person name="Shin H.-S."/>
            <person name="Kim S.-B."/>
            <person name="Han K."/>
            <person name="Lee J."/>
            <person name="Park M."/>
            <person name="Lee H.-A."/>
            <person name="Lee H.-Y."/>
            <person name="Lee Y."/>
            <person name="Oh S."/>
            <person name="Lee J.H."/>
            <person name="Choi E."/>
            <person name="Choi E."/>
            <person name="Lee S.E."/>
            <person name="Jeon J."/>
            <person name="Kim H."/>
            <person name="Choi G."/>
            <person name="Song H."/>
            <person name="Lee J."/>
            <person name="Lee S.-C."/>
            <person name="Kwon J.-K."/>
            <person name="Lee H.-Y."/>
            <person name="Koo N."/>
            <person name="Hong Y."/>
            <person name="Kim R.W."/>
            <person name="Kang W.-H."/>
            <person name="Huh J.H."/>
            <person name="Kang B.-C."/>
            <person name="Yang T.-J."/>
            <person name="Lee Y.-H."/>
            <person name="Bennetzen J.L."/>
            <person name="Choi D."/>
        </authorList>
    </citation>
    <scope>NUCLEOTIDE SEQUENCE [LARGE SCALE GENOMIC DNA]</scope>
    <source>
        <strain evidence="2">cv. PBC81</strain>
    </source>
</reference>
<reference evidence="1 2" key="1">
    <citation type="journal article" date="2017" name="Genome Biol.">
        <title>New reference genome sequences of hot pepper reveal the massive evolution of plant disease-resistance genes by retroduplication.</title>
        <authorList>
            <person name="Kim S."/>
            <person name="Park J."/>
            <person name="Yeom S.I."/>
            <person name="Kim Y.M."/>
            <person name="Seo E."/>
            <person name="Kim K.T."/>
            <person name="Kim M.S."/>
            <person name="Lee J.M."/>
            <person name="Cheong K."/>
            <person name="Shin H.S."/>
            <person name="Kim S.B."/>
            <person name="Han K."/>
            <person name="Lee J."/>
            <person name="Park M."/>
            <person name="Lee H.A."/>
            <person name="Lee H.Y."/>
            <person name="Lee Y."/>
            <person name="Oh S."/>
            <person name="Lee J.H."/>
            <person name="Choi E."/>
            <person name="Choi E."/>
            <person name="Lee S.E."/>
            <person name="Jeon J."/>
            <person name="Kim H."/>
            <person name="Choi G."/>
            <person name="Song H."/>
            <person name="Lee J."/>
            <person name="Lee S.C."/>
            <person name="Kwon J.K."/>
            <person name="Lee H.Y."/>
            <person name="Koo N."/>
            <person name="Hong Y."/>
            <person name="Kim R.W."/>
            <person name="Kang W.H."/>
            <person name="Huh J.H."/>
            <person name="Kang B.C."/>
            <person name="Yang T.J."/>
            <person name="Lee Y.H."/>
            <person name="Bennetzen J.L."/>
            <person name="Choi D."/>
        </authorList>
    </citation>
    <scope>NUCLEOTIDE SEQUENCE [LARGE SCALE GENOMIC DNA]</scope>
    <source>
        <strain evidence="2">cv. PBC81</strain>
    </source>
</reference>